<name>A0A6L5BZT9_9PSED</name>
<dbReference type="AlphaFoldDB" id="A0A6L5BZT9"/>
<proteinExistence type="predicted"/>
<accession>A0A6L5BZT9</accession>
<gene>
    <name evidence="1" type="ORF">FX983_02091</name>
</gene>
<comment type="caution">
    <text evidence="1">The sequence shown here is derived from an EMBL/GenBank/DDBJ whole genome shotgun (WGS) entry which is preliminary data.</text>
</comment>
<protein>
    <submittedName>
        <fullName evidence="1">Uncharacterized protein</fullName>
    </submittedName>
</protein>
<dbReference type="Proteomes" id="UP000475265">
    <property type="component" value="Unassembled WGS sequence"/>
</dbReference>
<dbReference type="EMBL" id="JAAAXX010000001">
    <property type="protein sequence ID" value="KAF2394111.1"/>
    <property type="molecule type" value="Genomic_DNA"/>
</dbReference>
<evidence type="ECO:0000313" key="1">
    <source>
        <dbReference type="EMBL" id="KAF2394111.1"/>
    </source>
</evidence>
<organism evidence="1 2">
    <name type="scientific">Pseudomonas frederiksbergensis</name>
    <dbReference type="NCBI Taxonomy" id="104087"/>
    <lineage>
        <taxon>Bacteria</taxon>
        <taxon>Pseudomonadati</taxon>
        <taxon>Pseudomonadota</taxon>
        <taxon>Gammaproteobacteria</taxon>
        <taxon>Pseudomonadales</taxon>
        <taxon>Pseudomonadaceae</taxon>
        <taxon>Pseudomonas</taxon>
    </lineage>
</organism>
<sequence>MNFSWVSAGVYSACSQPIYDVAFVGDVVDERGEHCLSVANITSSLVLDVKYVPAEYKICIAGTEWRANEVERIAQTFPAKNILFDATTLDFPDLLLIIKGYLKGGEKDVKFHFLYAEPLTYNSAAKMEGRHEFKLSDSYAVDYFPIPGFIHLQTNPNNVGSVTVFVGFEGARLQNLIADSEPEISKRINVVFGIPPFNTEWETHSLMQNATVLQDEQIDEVLYAGANNPYSCYEIISMLYQARAGNTSFEIAPLGTKPAAIAAALFAAETSGVSVRYDYPKRSKGRSSGVGKVHVFTAWRES</sequence>
<evidence type="ECO:0000313" key="2">
    <source>
        <dbReference type="Proteomes" id="UP000475265"/>
    </source>
</evidence>
<reference evidence="1 2" key="1">
    <citation type="submission" date="2019-12" db="EMBL/GenBank/DDBJ databases">
        <title>Endophytic bacteria associated with Panax ginseng seedlings.</title>
        <authorList>
            <person name="Park J.M."/>
            <person name="Shin R."/>
            <person name="Jo S.H."/>
        </authorList>
    </citation>
    <scope>NUCLEOTIDE SEQUENCE [LARGE SCALE GENOMIC DNA]</scope>
    <source>
        <strain evidence="1 2">PgKB32</strain>
    </source>
</reference>